<keyword evidence="1" id="KW-0067">ATP-binding</keyword>
<dbReference type="InterPro" id="IPR026439">
    <property type="entry name" value="ATP_grasp_rbs_pep_matu_MvdD"/>
</dbReference>
<organism evidence="3">
    <name type="scientific">Cyanothece sp. (strain PCC 7425 / ATCC 29141)</name>
    <dbReference type="NCBI Taxonomy" id="395961"/>
    <lineage>
        <taxon>Bacteria</taxon>
        <taxon>Bacillati</taxon>
        <taxon>Cyanobacteriota</taxon>
        <taxon>Cyanophyceae</taxon>
        <taxon>Gomontiellales</taxon>
        <taxon>Cyanothecaceae</taxon>
        <taxon>Cyanothece</taxon>
    </lineage>
</organism>
<dbReference type="NCBIfam" id="TIGR04184">
    <property type="entry name" value="ATPgraspMvdD"/>
    <property type="match status" value="1"/>
</dbReference>
<keyword evidence="1" id="KW-0547">Nucleotide-binding</keyword>
<dbReference type="GO" id="GO:0046872">
    <property type="term" value="F:metal ion binding"/>
    <property type="evidence" value="ECO:0007669"/>
    <property type="project" value="InterPro"/>
</dbReference>
<proteinExistence type="predicted"/>
<dbReference type="AlphaFoldDB" id="B8HSS2"/>
<reference evidence="3" key="1">
    <citation type="submission" date="2009-01" db="EMBL/GenBank/DDBJ databases">
        <title>Complete sequence of chromosome Cyanothece sp. PCC 7425.</title>
        <authorList>
            <consortium name="US DOE Joint Genome Institute"/>
            <person name="Lucas S."/>
            <person name="Copeland A."/>
            <person name="Lapidus A."/>
            <person name="Glavina del Rio T."/>
            <person name="Dalin E."/>
            <person name="Tice H."/>
            <person name="Bruce D."/>
            <person name="Goodwin L."/>
            <person name="Pitluck S."/>
            <person name="Sims D."/>
            <person name="Meineke L."/>
            <person name="Brettin T."/>
            <person name="Detter J.C."/>
            <person name="Han C."/>
            <person name="Larimer F."/>
            <person name="Land M."/>
            <person name="Hauser L."/>
            <person name="Kyrpides N."/>
            <person name="Ovchinnikova G."/>
            <person name="Liberton M."/>
            <person name="Stoeckel J."/>
            <person name="Banerjee A."/>
            <person name="Singh A."/>
            <person name="Page L."/>
            <person name="Sato H."/>
            <person name="Zhao L."/>
            <person name="Sherman L."/>
            <person name="Pakrasi H."/>
            <person name="Richardson P."/>
        </authorList>
    </citation>
    <scope>NUCLEOTIDE SEQUENCE</scope>
    <source>
        <strain evidence="3">PCC 7425</strain>
    </source>
</reference>
<dbReference type="GO" id="GO:0005524">
    <property type="term" value="F:ATP binding"/>
    <property type="evidence" value="ECO:0007669"/>
    <property type="project" value="UniProtKB-UniRule"/>
</dbReference>
<dbReference type="OrthoDB" id="583309at2"/>
<dbReference type="eggNOG" id="COG0189">
    <property type="taxonomic scope" value="Bacteria"/>
</dbReference>
<dbReference type="GO" id="GO:0018169">
    <property type="term" value="F:ribosomal S6-glutamic acid ligase activity"/>
    <property type="evidence" value="ECO:0007669"/>
    <property type="project" value="TreeGrafter"/>
</dbReference>
<evidence type="ECO:0000256" key="1">
    <source>
        <dbReference type="PROSITE-ProRule" id="PRU00409"/>
    </source>
</evidence>
<dbReference type="GO" id="GO:0005737">
    <property type="term" value="C:cytoplasm"/>
    <property type="evidence" value="ECO:0007669"/>
    <property type="project" value="TreeGrafter"/>
</dbReference>
<sequence>MTVLIITHSTDNDSIKRVCQAIRSQGERVFRLDTDRFPTDIQLDVYYGEGTEQLTLISEQEQLNLSDVSAVWYRRIAIGKTIPTTMDKQLWQASVEESRATIQGLIASLNVFHLDPFPQIQRAKNKQLQLQTAQKLGLKTPRTLITNRPEAVRQFARECDGNIITKMLSSFAVYEEGKEKVVFTTPVAPEDLNHLEGLRYCPMTFQENISKAVELRITIVGSQVFAAAINSQKLNRARYDWRREGLSLIDDWEAYSLPQAISQKLLNLMNYLGLNYGAIDLIVTPDGEYIFLEVNPVGEFFWLDLLPGLPISQAIADILVQPLKFQRA</sequence>
<feature type="domain" description="ATP-grasp" evidence="2">
    <location>
        <begin position="130"/>
        <end position="320"/>
    </location>
</feature>
<dbReference type="EMBL" id="CP001344">
    <property type="protein sequence ID" value="ACL42719.1"/>
    <property type="molecule type" value="Genomic_DNA"/>
</dbReference>
<dbReference type="PANTHER" id="PTHR21621:SF0">
    <property type="entry name" value="BETA-CITRYLGLUTAMATE SYNTHASE B-RELATED"/>
    <property type="match status" value="1"/>
</dbReference>
<dbReference type="InterPro" id="IPR011761">
    <property type="entry name" value="ATP-grasp"/>
</dbReference>
<evidence type="ECO:0000259" key="2">
    <source>
        <dbReference type="PROSITE" id="PS50975"/>
    </source>
</evidence>
<dbReference type="KEGG" id="cyn:Cyan7425_0326"/>
<dbReference type="PANTHER" id="PTHR21621">
    <property type="entry name" value="RIBOSOMAL PROTEIN S6 MODIFICATION PROTEIN"/>
    <property type="match status" value="1"/>
</dbReference>
<dbReference type="GO" id="GO:0009432">
    <property type="term" value="P:SOS response"/>
    <property type="evidence" value="ECO:0007669"/>
    <property type="project" value="TreeGrafter"/>
</dbReference>
<evidence type="ECO:0000313" key="3">
    <source>
        <dbReference type="EMBL" id="ACL42719.1"/>
    </source>
</evidence>
<dbReference type="PROSITE" id="PS50975">
    <property type="entry name" value="ATP_GRASP"/>
    <property type="match status" value="1"/>
</dbReference>
<protein>
    <submittedName>
        <fullName evidence="3">RimK domain protein ATP-grasp</fullName>
    </submittedName>
</protein>
<accession>B8HSS2</accession>
<dbReference type="SUPFAM" id="SSF56059">
    <property type="entry name" value="Glutathione synthetase ATP-binding domain-like"/>
    <property type="match status" value="1"/>
</dbReference>
<dbReference type="Pfam" id="PF21068">
    <property type="entry name" value="ATPgraspMvdD"/>
    <property type="match status" value="1"/>
</dbReference>
<name>B8HSS2_CYAP4</name>
<dbReference type="HOGENOM" id="CLU_055286_0_1_3"/>
<dbReference type="Gene3D" id="3.30.470.20">
    <property type="entry name" value="ATP-grasp fold, B domain"/>
    <property type="match status" value="1"/>
</dbReference>
<dbReference type="InterPro" id="IPR048936">
    <property type="entry name" value="MvdD-like_ATPgrasp"/>
</dbReference>
<gene>
    <name evidence="3" type="ordered locus">Cyan7425_0326</name>
</gene>
<dbReference type="STRING" id="395961.Cyan7425_0326"/>